<dbReference type="Gene3D" id="1.50.10.10">
    <property type="match status" value="1"/>
</dbReference>
<sequence length="79" mass="9424">MNMDRWIPREKILGAEALRSHFRHKAKKFSTTESKEISFFLERAFVCLDAWFQWFNTTQSGESGPKFWETFPSLNHILL</sequence>
<dbReference type="GO" id="GO:0005975">
    <property type="term" value="P:carbohydrate metabolic process"/>
    <property type="evidence" value="ECO:0007669"/>
    <property type="project" value="InterPro"/>
</dbReference>
<evidence type="ECO:0000313" key="3">
    <source>
        <dbReference type="Proteomes" id="UP001370490"/>
    </source>
</evidence>
<proteinExistence type="predicted"/>
<dbReference type="InterPro" id="IPR012341">
    <property type="entry name" value="6hp_glycosidase-like_sf"/>
</dbReference>
<evidence type="ECO:0000313" key="2">
    <source>
        <dbReference type="EMBL" id="KAK6922361.1"/>
    </source>
</evidence>
<dbReference type="GO" id="GO:0016787">
    <property type="term" value="F:hydrolase activity"/>
    <property type="evidence" value="ECO:0007669"/>
    <property type="project" value="UniProtKB-KW"/>
</dbReference>
<dbReference type="InterPro" id="IPR031335">
    <property type="entry name" value="Glyco_hydro_63_C"/>
</dbReference>
<dbReference type="Proteomes" id="UP001370490">
    <property type="component" value="Unassembled WGS sequence"/>
</dbReference>
<name>A0AAN8V2Z6_9MAGN</name>
<organism evidence="2 3">
    <name type="scientific">Dillenia turbinata</name>
    <dbReference type="NCBI Taxonomy" id="194707"/>
    <lineage>
        <taxon>Eukaryota</taxon>
        <taxon>Viridiplantae</taxon>
        <taxon>Streptophyta</taxon>
        <taxon>Embryophyta</taxon>
        <taxon>Tracheophyta</taxon>
        <taxon>Spermatophyta</taxon>
        <taxon>Magnoliopsida</taxon>
        <taxon>eudicotyledons</taxon>
        <taxon>Gunneridae</taxon>
        <taxon>Pentapetalae</taxon>
        <taxon>Dilleniales</taxon>
        <taxon>Dilleniaceae</taxon>
        <taxon>Dillenia</taxon>
    </lineage>
</organism>
<dbReference type="EMBL" id="JBAMMX010000019">
    <property type="protein sequence ID" value="KAK6922361.1"/>
    <property type="molecule type" value="Genomic_DNA"/>
</dbReference>
<keyword evidence="2" id="KW-0378">Hydrolase</keyword>
<dbReference type="Pfam" id="PF03200">
    <property type="entry name" value="Glyco_hydro_63"/>
    <property type="match status" value="1"/>
</dbReference>
<gene>
    <name evidence="2" type="ORF">RJ641_012868</name>
</gene>
<comment type="caution">
    <text evidence="2">The sequence shown here is derived from an EMBL/GenBank/DDBJ whole genome shotgun (WGS) entry which is preliminary data.</text>
</comment>
<keyword evidence="3" id="KW-1185">Reference proteome</keyword>
<accession>A0AAN8V2Z6</accession>
<dbReference type="AlphaFoldDB" id="A0AAN8V2Z6"/>
<reference evidence="2 3" key="1">
    <citation type="submission" date="2023-12" db="EMBL/GenBank/DDBJ databases">
        <title>A high-quality genome assembly for Dillenia turbinata (Dilleniales).</title>
        <authorList>
            <person name="Chanderbali A."/>
        </authorList>
    </citation>
    <scope>NUCLEOTIDE SEQUENCE [LARGE SCALE GENOMIC DNA]</scope>
    <source>
        <strain evidence="2">LSX21</strain>
        <tissue evidence="2">Leaf</tissue>
    </source>
</reference>
<protein>
    <submittedName>
        <fullName evidence="2">Glycosyl hydrolase family 63, C-terminal</fullName>
    </submittedName>
</protein>
<evidence type="ECO:0000259" key="1">
    <source>
        <dbReference type="Pfam" id="PF03200"/>
    </source>
</evidence>
<feature type="domain" description="Glycosyl hydrolase family 63 C-terminal" evidence="1">
    <location>
        <begin position="24"/>
        <end position="63"/>
    </location>
</feature>